<dbReference type="InterPro" id="IPR011009">
    <property type="entry name" value="Kinase-like_dom_sf"/>
</dbReference>
<evidence type="ECO:0000313" key="22">
    <source>
        <dbReference type="EMBL" id="KAK1378369.1"/>
    </source>
</evidence>
<dbReference type="Pfam" id="PF11721">
    <property type="entry name" value="Malectin"/>
    <property type="match status" value="1"/>
</dbReference>
<dbReference type="FunFam" id="1.10.510.10:FF:000044">
    <property type="entry name" value="Putative LRR receptor-like serine/threonine-protein kinase"/>
    <property type="match status" value="1"/>
</dbReference>
<dbReference type="InterPro" id="IPR001245">
    <property type="entry name" value="Ser-Thr/Tyr_kinase_cat_dom"/>
</dbReference>
<name>A0AAD8I3E9_9APIA</name>
<evidence type="ECO:0000259" key="21">
    <source>
        <dbReference type="PROSITE" id="PS50011"/>
    </source>
</evidence>
<protein>
    <recommendedName>
        <fullName evidence="2">non-specific serine/threonine protein kinase</fullName>
        <ecNumber evidence="2">2.7.11.1</ecNumber>
    </recommendedName>
</protein>
<keyword evidence="12 19" id="KW-0067">ATP-binding</keyword>
<dbReference type="SMART" id="SM00220">
    <property type="entry name" value="S_TKc"/>
    <property type="match status" value="1"/>
</dbReference>
<dbReference type="EMBL" id="JAUIZM010000006">
    <property type="protein sequence ID" value="KAK1378369.1"/>
    <property type="molecule type" value="Genomic_DNA"/>
</dbReference>
<evidence type="ECO:0000256" key="17">
    <source>
        <dbReference type="ARBA" id="ARBA00047899"/>
    </source>
</evidence>
<evidence type="ECO:0000256" key="1">
    <source>
        <dbReference type="ARBA" id="ARBA00004479"/>
    </source>
</evidence>
<sequence length="1170" mass="132351">MNHHQELPVLEHKPATNSFKVTQHPRLKLDHDGRVFRIGSDTSHSGSDISHVWTSPLLASLLYPLNIVTQRGMLYFYCNQILSGENEEEVELEYVEQLHILLQSDSRLDEFVPREIVTYLMDFLVYENIFEYLELKDIDTQMHIISIICHVVRSWEIGEEMRNNIIENLMRLIEFDSMYVHAKVMGDSFDEEDDVTNISDDEGDVEADCEGFKQGFVEAQSGRLPPEEVNALRDIAIELGKEDWNFSVNPCDENDPNISSWNTPRIAERPQYNNSVICNCSFPGEICHVESMFLKAQDLDGVLPASLARLPYIKQIDLTRNYLRDTIPSDWASTKLEYLNAMMNRLSGPIPDYLGNISTLRYLSLEQNMFSGHVPAELGKLVNLQNLIIPANYLSGQLPPELINLINLQEMRISNNNFTGKLPDFQSWKQLEKLDIQASGFEGPIPSSISILTNLSELSISYLNGGESKFPQIENMTHLKTLMLKSCNISGDIPNYLSRFSKLQKLDLSFNNLAGEIRIDLSGLKSLEILYLTNNSLTGKIPKWIKDREANDQIDLSYNNFTFEPQTCRDSLNLFRSYGNNLTHGNCLDRFPCSNDWYSLYINCGGEEVTIGNRTYEGDEASVGPAKNIFIKMDIGELVIQDSFMGARLSPMSLTYYGRCLANGNYTVTLHFAEIVFRDNRSYQSLGKRLFDVYVQDQRKLKDYDITHEAQGVDKAVEPKFAAIVTDKTLQIRFVYTGKGSTGVPTRGTYGPLISAISIESDNPPKKRGLWKISIVVALGLWFLLTFFGIAWWKGYLGSRLSREEALRGLDLQIGIFTFQQIKAATDNFAAANKIGEGGFGSVYKGVLLDGTIIAVKQLSSKSNQGSREFVNEIGMISGLRHPNLVRLHGSCTERKQLLLVYEFLENNSLARALFGPEESRLDLDWATRQKICIGIARGLVYLHEESMLKIVHRDIKANNILLDKDLNPKISDFGLAKLDEEENTHISTRVAGTIGYMAPEYALWGYLTDKADVYSFGVVALEIVAGKNNLKYRPNENYVCLLDWALYLQENGNLLELVDPRLGLTYNKEEAKRMIRVAVLCTNSSPALRPTMSSVLSMLKGDMPIQKLKLNPDMHENDFSKFQGLRDRYGLNRSSSTYSETFGDTSDHNIMDSSPLSAHDLYTVNLQSQ</sequence>
<dbReference type="Gene3D" id="1.10.510.10">
    <property type="entry name" value="Transferase(Phosphotransferase) domain 1"/>
    <property type="match status" value="1"/>
</dbReference>
<dbReference type="InterPro" id="IPR055414">
    <property type="entry name" value="LRR_R13L4/SHOC2-like"/>
</dbReference>
<dbReference type="GO" id="GO:0005524">
    <property type="term" value="F:ATP binding"/>
    <property type="evidence" value="ECO:0007669"/>
    <property type="project" value="UniProtKB-UniRule"/>
</dbReference>
<evidence type="ECO:0000256" key="2">
    <source>
        <dbReference type="ARBA" id="ARBA00012513"/>
    </source>
</evidence>
<dbReference type="Proteomes" id="UP001237642">
    <property type="component" value="Unassembled WGS sequence"/>
</dbReference>
<dbReference type="PROSITE" id="PS00108">
    <property type="entry name" value="PROTEIN_KINASE_ST"/>
    <property type="match status" value="1"/>
</dbReference>
<comment type="subcellular location">
    <subcellularLocation>
        <location evidence="1">Membrane</location>
        <topology evidence="1">Single-pass type I membrane protein</topology>
    </subcellularLocation>
</comment>
<keyword evidence="11 22" id="KW-0418">Kinase</keyword>
<dbReference type="GO" id="GO:0004674">
    <property type="term" value="F:protein serine/threonine kinase activity"/>
    <property type="evidence" value="ECO:0007669"/>
    <property type="project" value="UniProtKB-KW"/>
</dbReference>
<evidence type="ECO:0000256" key="14">
    <source>
        <dbReference type="ARBA" id="ARBA00023136"/>
    </source>
</evidence>
<gene>
    <name evidence="22" type="ORF">POM88_025113</name>
</gene>
<keyword evidence="16" id="KW-0325">Glycoprotein</keyword>
<reference evidence="22" key="2">
    <citation type="submission" date="2023-05" db="EMBL/GenBank/DDBJ databases">
        <authorList>
            <person name="Schelkunov M.I."/>
        </authorList>
    </citation>
    <scope>NUCLEOTIDE SEQUENCE</scope>
    <source>
        <strain evidence="22">Hsosn_3</strain>
        <tissue evidence="22">Leaf</tissue>
    </source>
</reference>
<dbReference type="Gene3D" id="3.30.200.20">
    <property type="entry name" value="Phosphorylase Kinase, domain 1"/>
    <property type="match status" value="1"/>
</dbReference>
<feature type="domain" description="Protein kinase" evidence="21">
    <location>
        <begin position="829"/>
        <end position="1107"/>
    </location>
</feature>
<evidence type="ECO:0000256" key="8">
    <source>
        <dbReference type="ARBA" id="ARBA00022729"/>
    </source>
</evidence>
<dbReference type="Pfam" id="PF07714">
    <property type="entry name" value="PK_Tyr_Ser-Thr"/>
    <property type="match status" value="1"/>
</dbReference>
<feature type="binding site" evidence="19">
    <location>
        <position position="857"/>
    </location>
    <ligand>
        <name>ATP</name>
        <dbReference type="ChEBI" id="CHEBI:30616"/>
    </ligand>
</feature>
<keyword evidence="14 20" id="KW-0472">Membrane</keyword>
<dbReference type="PANTHER" id="PTHR48006:SF66">
    <property type="entry name" value="PROTEIN KINASE DOMAIN-CONTAINING PROTEIN"/>
    <property type="match status" value="1"/>
</dbReference>
<proteinExistence type="predicted"/>
<evidence type="ECO:0000256" key="6">
    <source>
        <dbReference type="ARBA" id="ARBA00022679"/>
    </source>
</evidence>
<dbReference type="PROSITE" id="PS50011">
    <property type="entry name" value="PROTEIN_KINASE_DOM"/>
    <property type="match status" value="1"/>
</dbReference>
<keyword evidence="4" id="KW-0597">Phosphoprotein</keyword>
<dbReference type="Pfam" id="PF23598">
    <property type="entry name" value="LRR_14"/>
    <property type="match status" value="1"/>
</dbReference>
<evidence type="ECO:0000256" key="9">
    <source>
        <dbReference type="ARBA" id="ARBA00022737"/>
    </source>
</evidence>
<keyword evidence="8" id="KW-0732">Signal</keyword>
<dbReference type="GO" id="GO:0016020">
    <property type="term" value="C:membrane"/>
    <property type="evidence" value="ECO:0007669"/>
    <property type="project" value="UniProtKB-SubCell"/>
</dbReference>
<evidence type="ECO:0000256" key="20">
    <source>
        <dbReference type="SAM" id="Phobius"/>
    </source>
</evidence>
<keyword evidence="3" id="KW-0723">Serine/threonine-protein kinase</keyword>
<keyword evidence="23" id="KW-1185">Reference proteome</keyword>
<evidence type="ECO:0000256" key="12">
    <source>
        <dbReference type="ARBA" id="ARBA00022840"/>
    </source>
</evidence>
<dbReference type="FunFam" id="3.80.10.10:FF:000041">
    <property type="entry name" value="LRR receptor-like serine/threonine-protein kinase ERECTA"/>
    <property type="match status" value="1"/>
</dbReference>
<dbReference type="InterPro" id="IPR000719">
    <property type="entry name" value="Prot_kinase_dom"/>
</dbReference>
<evidence type="ECO:0000256" key="11">
    <source>
        <dbReference type="ARBA" id="ARBA00022777"/>
    </source>
</evidence>
<evidence type="ECO:0000256" key="5">
    <source>
        <dbReference type="ARBA" id="ARBA00022614"/>
    </source>
</evidence>
<dbReference type="InterPro" id="IPR032675">
    <property type="entry name" value="LRR_dom_sf"/>
</dbReference>
<comment type="catalytic activity">
    <reaction evidence="18">
        <text>L-seryl-[protein] + ATP = O-phospho-L-seryl-[protein] + ADP + H(+)</text>
        <dbReference type="Rhea" id="RHEA:17989"/>
        <dbReference type="Rhea" id="RHEA-COMP:9863"/>
        <dbReference type="Rhea" id="RHEA-COMP:11604"/>
        <dbReference type="ChEBI" id="CHEBI:15378"/>
        <dbReference type="ChEBI" id="CHEBI:29999"/>
        <dbReference type="ChEBI" id="CHEBI:30616"/>
        <dbReference type="ChEBI" id="CHEBI:83421"/>
        <dbReference type="ChEBI" id="CHEBI:456216"/>
        <dbReference type="EC" id="2.7.11.1"/>
    </reaction>
</comment>
<dbReference type="EC" id="2.7.11.1" evidence="2"/>
<feature type="transmembrane region" description="Helical" evidence="20">
    <location>
        <begin position="770"/>
        <end position="793"/>
    </location>
</feature>
<dbReference type="Gene3D" id="2.60.120.430">
    <property type="entry name" value="Galactose-binding lectin"/>
    <property type="match status" value="1"/>
</dbReference>
<dbReference type="PROSITE" id="PS00107">
    <property type="entry name" value="PROTEIN_KINASE_ATP"/>
    <property type="match status" value="1"/>
</dbReference>
<evidence type="ECO:0000256" key="15">
    <source>
        <dbReference type="ARBA" id="ARBA00023170"/>
    </source>
</evidence>
<comment type="catalytic activity">
    <reaction evidence="17">
        <text>L-threonyl-[protein] + ATP = O-phospho-L-threonyl-[protein] + ADP + H(+)</text>
        <dbReference type="Rhea" id="RHEA:46608"/>
        <dbReference type="Rhea" id="RHEA-COMP:11060"/>
        <dbReference type="Rhea" id="RHEA-COMP:11605"/>
        <dbReference type="ChEBI" id="CHEBI:15378"/>
        <dbReference type="ChEBI" id="CHEBI:30013"/>
        <dbReference type="ChEBI" id="CHEBI:30616"/>
        <dbReference type="ChEBI" id="CHEBI:61977"/>
        <dbReference type="ChEBI" id="CHEBI:456216"/>
        <dbReference type="EC" id="2.7.11.1"/>
    </reaction>
</comment>
<evidence type="ECO:0000256" key="3">
    <source>
        <dbReference type="ARBA" id="ARBA00022527"/>
    </source>
</evidence>
<dbReference type="InterPro" id="IPR017441">
    <property type="entry name" value="Protein_kinase_ATP_BS"/>
</dbReference>
<dbReference type="InterPro" id="IPR051824">
    <property type="entry name" value="LRR_Rcpt-Like_S/T_Kinase"/>
</dbReference>
<keyword evidence="7 20" id="KW-0812">Transmembrane</keyword>
<keyword evidence="9" id="KW-0677">Repeat</keyword>
<evidence type="ECO:0000313" key="23">
    <source>
        <dbReference type="Proteomes" id="UP001237642"/>
    </source>
</evidence>
<reference evidence="22" key="1">
    <citation type="submission" date="2023-02" db="EMBL/GenBank/DDBJ databases">
        <title>Genome of toxic invasive species Heracleum sosnowskyi carries increased number of genes despite the absence of recent whole-genome duplications.</title>
        <authorList>
            <person name="Schelkunov M."/>
            <person name="Shtratnikova V."/>
            <person name="Makarenko M."/>
            <person name="Klepikova A."/>
            <person name="Omelchenko D."/>
            <person name="Novikova G."/>
            <person name="Obukhova E."/>
            <person name="Bogdanov V."/>
            <person name="Penin A."/>
            <person name="Logacheva M."/>
        </authorList>
    </citation>
    <scope>NUCLEOTIDE SEQUENCE</scope>
    <source>
        <strain evidence="22">Hsosn_3</strain>
        <tissue evidence="22">Leaf</tissue>
    </source>
</reference>
<dbReference type="Gene3D" id="3.80.10.10">
    <property type="entry name" value="Ribonuclease Inhibitor"/>
    <property type="match status" value="3"/>
</dbReference>
<dbReference type="AlphaFoldDB" id="A0AAD8I3E9"/>
<dbReference type="CDD" id="cd14066">
    <property type="entry name" value="STKc_IRAK"/>
    <property type="match status" value="1"/>
</dbReference>
<evidence type="ECO:0000256" key="7">
    <source>
        <dbReference type="ARBA" id="ARBA00022692"/>
    </source>
</evidence>
<accession>A0AAD8I3E9</accession>
<comment type="caution">
    <text evidence="22">The sequence shown here is derived from an EMBL/GenBank/DDBJ whole genome shotgun (WGS) entry which is preliminary data.</text>
</comment>
<evidence type="ECO:0000256" key="19">
    <source>
        <dbReference type="PROSITE-ProRule" id="PRU10141"/>
    </source>
</evidence>
<dbReference type="SUPFAM" id="SSF52058">
    <property type="entry name" value="L domain-like"/>
    <property type="match status" value="1"/>
</dbReference>
<evidence type="ECO:0000256" key="10">
    <source>
        <dbReference type="ARBA" id="ARBA00022741"/>
    </source>
</evidence>
<organism evidence="22 23">
    <name type="scientific">Heracleum sosnowskyi</name>
    <dbReference type="NCBI Taxonomy" id="360622"/>
    <lineage>
        <taxon>Eukaryota</taxon>
        <taxon>Viridiplantae</taxon>
        <taxon>Streptophyta</taxon>
        <taxon>Embryophyta</taxon>
        <taxon>Tracheophyta</taxon>
        <taxon>Spermatophyta</taxon>
        <taxon>Magnoliopsida</taxon>
        <taxon>eudicotyledons</taxon>
        <taxon>Gunneridae</taxon>
        <taxon>Pentapetalae</taxon>
        <taxon>asterids</taxon>
        <taxon>campanulids</taxon>
        <taxon>Apiales</taxon>
        <taxon>Apiaceae</taxon>
        <taxon>Apioideae</taxon>
        <taxon>apioid superclade</taxon>
        <taxon>Tordylieae</taxon>
        <taxon>Tordyliinae</taxon>
        <taxon>Heracleum</taxon>
    </lineage>
</organism>
<dbReference type="FunFam" id="3.30.200.20:FF:000217">
    <property type="entry name" value="probable LRR receptor-like serine/threonine-protein kinase At1g53430"/>
    <property type="match status" value="1"/>
</dbReference>
<dbReference type="SUPFAM" id="SSF56112">
    <property type="entry name" value="Protein kinase-like (PK-like)"/>
    <property type="match status" value="1"/>
</dbReference>
<evidence type="ECO:0000256" key="16">
    <source>
        <dbReference type="ARBA" id="ARBA00023180"/>
    </source>
</evidence>
<evidence type="ECO:0000256" key="4">
    <source>
        <dbReference type="ARBA" id="ARBA00022553"/>
    </source>
</evidence>
<evidence type="ECO:0000256" key="13">
    <source>
        <dbReference type="ARBA" id="ARBA00022989"/>
    </source>
</evidence>
<keyword evidence="6" id="KW-0808">Transferase</keyword>
<keyword evidence="13 20" id="KW-1133">Transmembrane helix</keyword>
<keyword evidence="15" id="KW-0675">Receptor</keyword>
<dbReference type="FunFam" id="3.80.10.10:FF:000452">
    <property type="entry name" value="Probable LRR receptor-like serine/threonine-protein kinase RFK1"/>
    <property type="match status" value="1"/>
</dbReference>
<evidence type="ECO:0000256" key="18">
    <source>
        <dbReference type="ARBA" id="ARBA00048679"/>
    </source>
</evidence>
<dbReference type="InterPro" id="IPR021720">
    <property type="entry name" value="Malectin_dom"/>
</dbReference>
<keyword evidence="5" id="KW-0433">Leucine-rich repeat</keyword>
<dbReference type="PANTHER" id="PTHR48006">
    <property type="entry name" value="LEUCINE-RICH REPEAT-CONTAINING PROTEIN DDB_G0281931-RELATED"/>
    <property type="match status" value="1"/>
</dbReference>
<dbReference type="InterPro" id="IPR008271">
    <property type="entry name" value="Ser/Thr_kinase_AS"/>
</dbReference>
<keyword evidence="10 19" id="KW-0547">Nucleotide-binding</keyword>